<accession>A0ABW0PDA1</accession>
<evidence type="ECO:0000313" key="1">
    <source>
        <dbReference type="EMBL" id="MFC5509497.1"/>
    </source>
</evidence>
<comment type="caution">
    <text evidence="1">The sequence shown here is derived from an EMBL/GenBank/DDBJ whole genome shotgun (WGS) entry which is preliminary data.</text>
</comment>
<proteinExistence type="predicted"/>
<protein>
    <submittedName>
        <fullName evidence="1">Uncharacterized protein</fullName>
    </submittedName>
</protein>
<reference evidence="2" key="1">
    <citation type="journal article" date="2019" name="Int. J. Syst. Evol. Microbiol.">
        <title>The Global Catalogue of Microorganisms (GCM) 10K type strain sequencing project: providing services to taxonomists for standard genome sequencing and annotation.</title>
        <authorList>
            <consortium name="The Broad Institute Genomics Platform"/>
            <consortium name="The Broad Institute Genome Sequencing Center for Infectious Disease"/>
            <person name="Wu L."/>
            <person name="Ma J."/>
        </authorList>
    </citation>
    <scope>NUCLEOTIDE SEQUENCE [LARGE SCALE GENOMIC DNA]</scope>
    <source>
        <strain evidence="2">CCUG 43117</strain>
    </source>
</reference>
<organism evidence="1 2">
    <name type="scientific">Bosea massiliensis</name>
    <dbReference type="NCBI Taxonomy" id="151419"/>
    <lineage>
        <taxon>Bacteria</taxon>
        <taxon>Pseudomonadati</taxon>
        <taxon>Pseudomonadota</taxon>
        <taxon>Alphaproteobacteria</taxon>
        <taxon>Hyphomicrobiales</taxon>
        <taxon>Boseaceae</taxon>
        <taxon>Bosea</taxon>
    </lineage>
</organism>
<dbReference type="EMBL" id="JBHSLU010000167">
    <property type="protein sequence ID" value="MFC5509497.1"/>
    <property type="molecule type" value="Genomic_DNA"/>
</dbReference>
<gene>
    <name evidence="1" type="ORF">ACFPN9_30265</name>
</gene>
<evidence type="ECO:0000313" key="2">
    <source>
        <dbReference type="Proteomes" id="UP001596060"/>
    </source>
</evidence>
<dbReference type="Proteomes" id="UP001596060">
    <property type="component" value="Unassembled WGS sequence"/>
</dbReference>
<name>A0ABW0PDA1_9HYPH</name>
<sequence>MTTNTIPGTPPLPLRRIRPIGSAAAVTCYIKTQWPRIGGSGIRPLPDTAFTDPAFLERYRPGIWTYPYLACCGAEFDRPDRASGLKSVADRLHMPIYKLSATELADPRRRLEALNRMCYASHVLKPGGYAREPGFQDWTFQQFLPRHEPLPGSPVSLDGHLFALRRPHDLSKRVFEKLLHHRLRNASLNSFLVTPTGRKHCAMLGLVPEEQQRWTAYRFGRTPRIDKAEELYVFRPDGEDSDRLLIILERLVHDWVMGRIPRLPGKWRDRSQYSRRSSAA</sequence>
<dbReference type="RefSeq" id="WP_067987520.1">
    <property type="nucleotide sequence ID" value="NZ_JBHSLU010000167.1"/>
</dbReference>
<keyword evidence="2" id="KW-1185">Reference proteome</keyword>